<keyword evidence="3" id="KW-0732">Signal</keyword>
<feature type="region of interest" description="Disordered" evidence="1">
    <location>
        <begin position="40"/>
        <end position="137"/>
    </location>
</feature>
<dbReference type="Proteomes" id="UP001157938">
    <property type="component" value="Unassembled WGS sequence"/>
</dbReference>
<accession>A0AAV0SWH4</accession>
<feature type="transmembrane region" description="Helical" evidence="2">
    <location>
        <begin position="145"/>
        <end position="168"/>
    </location>
</feature>
<evidence type="ECO:0000313" key="6">
    <source>
        <dbReference type="Proteomes" id="UP001157938"/>
    </source>
</evidence>
<reference evidence="5" key="2">
    <citation type="submission" date="2022-12" db="EMBL/GenBank/DDBJ databases">
        <authorList>
            <person name="Webb A."/>
        </authorList>
    </citation>
    <scope>NUCLEOTIDE SEQUENCE</scope>
    <source>
        <strain evidence="5">Pf2</strain>
    </source>
</reference>
<keyword evidence="2" id="KW-1133">Transmembrane helix</keyword>
<name>A0AAV0SWH4_9STRA</name>
<evidence type="ECO:0000313" key="4">
    <source>
        <dbReference type="EMBL" id="CAH0486115.1"/>
    </source>
</evidence>
<keyword evidence="2" id="KW-0472">Membrane</keyword>
<feature type="chain" id="PRO_5043785045" evidence="3">
    <location>
        <begin position="30"/>
        <end position="174"/>
    </location>
</feature>
<gene>
    <name evidence="4" type="ORF">PFR001_LOCUS1766</name>
    <name evidence="5" type="ORF">PFR002_LOCUS1647</name>
</gene>
<protein>
    <submittedName>
        <fullName evidence="5">Uncharacterized protein</fullName>
    </submittedName>
</protein>
<evidence type="ECO:0000256" key="3">
    <source>
        <dbReference type="SAM" id="SignalP"/>
    </source>
</evidence>
<dbReference type="EMBL" id="CANTFK010000173">
    <property type="protein sequence ID" value="CAI5707820.1"/>
    <property type="molecule type" value="Genomic_DNA"/>
</dbReference>
<sequence length="174" mass="17945">MIGCRLRITTLLLLLATIICSVRVEYVEAEVVPARMLRKQVQQDDADLQPSATTTSFESNGKVSNTKPVDDTNASAHATTEPSHKGSDSGPEAAGPGHEAPDSGLEAAGSGDEAAKPAHEAHDSGLEAAGSGDEAAKPAHEAPTFMMFMGPAVAGVLAIVLIGSVIAFKNRKSK</sequence>
<dbReference type="EMBL" id="CAKLBC010000359">
    <property type="protein sequence ID" value="CAH0486115.1"/>
    <property type="molecule type" value="Genomic_DNA"/>
</dbReference>
<feature type="signal peptide" evidence="3">
    <location>
        <begin position="1"/>
        <end position="29"/>
    </location>
</feature>
<feature type="compositionally biased region" description="Polar residues" evidence="1">
    <location>
        <begin position="50"/>
        <end position="81"/>
    </location>
</feature>
<evidence type="ECO:0000313" key="7">
    <source>
        <dbReference type="Proteomes" id="UP001159659"/>
    </source>
</evidence>
<evidence type="ECO:0000256" key="1">
    <source>
        <dbReference type="SAM" id="MobiDB-lite"/>
    </source>
</evidence>
<evidence type="ECO:0000256" key="2">
    <source>
        <dbReference type="SAM" id="Phobius"/>
    </source>
</evidence>
<comment type="caution">
    <text evidence="5">The sequence shown here is derived from an EMBL/GenBank/DDBJ whole genome shotgun (WGS) entry which is preliminary data.</text>
</comment>
<keyword evidence="6" id="KW-1185">Reference proteome</keyword>
<proteinExistence type="predicted"/>
<reference evidence="4 6" key="1">
    <citation type="submission" date="2021-11" db="EMBL/GenBank/DDBJ databases">
        <authorList>
            <person name="Islam A."/>
            <person name="Islam S."/>
            <person name="Flora M.S."/>
            <person name="Rahman M."/>
            <person name="Ziaur R.M."/>
            <person name="Epstein J.H."/>
            <person name="Hassan M."/>
            <person name="Klassen M."/>
            <person name="Woodard K."/>
            <person name="Webb A."/>
            <person name="Webby R.J."/>
            <person name="El Zowalaty M.E."/>
        </authorList>
    </citation>
    <scope>NUCLEOTIDE SEQUENCE [LARGE SCALE GENOMIC DNA]</scope>
    <source>
        <strain evidence="4">Pf1</strain>
    </source>
</reference>
<feature type="compositionally biased region" description="Basic and acidic residues" evidence="1">
    <location>
        <begin position="113"/>
        <end position="125"/>
    </location>
</feature>
<dbReference type="Proteomes" id="UP001159659">
    <property type="component" value="Unassembled WGS sequence"/>
</dbReference>
<organism evidence="5 7">
    <name type="scientific">Peronospora farinosa</name>
    <dbReference type="NCBI Taxonomy" id="134698"/>
    <lineage>
        <taxon>Eukaryota</taxon>
        <taxon>Sar</taxon>
        <taxon>Stramenopiles</taxon>
        <taxon>Oomycota</taxon>
        <taxon>Peronosporomycetes</taxon>
        <taxon>Peronosporales</taxon>
        <taxon>Peronosporaceae</taxon>
        <taxon>Peronospora</taxon>
    </lineage>
</organism>
<keyword evidence="2" id="KW-0812">Transmembrane</keyword>
<dbReference type="AlphaFoldDB" id="A0AAV0SWH4"/>
<evidence type="ECO:0000313" key="5">
    <source>
        <dbReference type="EMBL" id="CAI5707820.1"/>
    </source>
</evidence>